<dbReference type="Proteomes" id="UP000199137">
    <property type="component" value="Unassembled WGS sequence"/>
</dbReference>
<sequence length="434" mass="47151">MADRSPRTRLEQLLFTRNLSLIDFVDQFSERANDAGIRAHTSERSAKRWLRGDPGSPRAESRRVLEYWFDEPTEELLGPPKAEVASHRMSPRSEQELMVNAARESSEHAIESSSAIDPSALEQLHAAAGQAARDYYVTPPLTMLTDLLQQRDMIYKQLDRTHKPRQQAELYLLAGQVCGLLSSVSWDLGNADVAEEQARAAYTYGSIIDHPSLRAWARALQVTVALWCRPRRAVGIAEGALEDAPAGTASARLHSVHARALALSGARDEAQSALDAATIELDRAGDDRFLDEVGGELAFDRSRAALCGGAVYVALGDGRRAETEASRAIALFGQMPKERRWGAGALGAQVDLATARTLHGNLAGAQDALVPVFALEPARRTEAITQRLSALGRMLGQTRYRGAIEAAHIGEDIEDFTAASLARMTARPALPSGN</sequence>
<evidence type="ECO:0000313" key="2">
    <source>
        <dbReference type="Proteomes" id="UP000199137"/>
    </source>
</evidence>
<protein>
    <recommendedName>
        <fullName evidence="3">XRE family transcriptional regulator</fullName>
    </recommendedName>
</protein>
<accession>A0A1I5KTC0</accession>
<name>A0A1I5KTC0_9PSEU</name>
<gene>
    <name evidence="1" type="ORF">SAMN05421854_103327</name>
</gene>
<dbReference type="EMBL" id="FOWC01000003">
    <property type="protein sequence ID" value="SFO88183.1"/>
    <property type="molecule type" value="Genomic_DNA"/>
</dbReference>
<proteinExistence type="predicted"/>
<dbReference type="RefSeq" id="WP_093573643.1">
    <property type="nucleotide sequence ID" value="NZ_FOWC01000003.1"/>
</dbReference>
<evidence type="ECO:0000313" key="1">
    <source>
        <dbReference type="EMBL" id="SFO88183.1"/>
    </source>
</evidence>
<evidence type="ECO:0008006" key="3">
    <source>
        <dbReference type="Google" id="ProtNLM"/>
    </source>
</evidence>
<reference evidence="1 2" key="1">
    <citation type="submission" date="2016-10" db="EMBL/GenBank/DDBJ databases">
        <authorList>
            <person name="de Groot N.N."/>
        </authorList>
    </citation>
    <scope>NUCLEOTIDE SEQUENCE [LARGE SCALE GENOMIC DNA]</scope>
    <source>
        <strain evidence="1 2">DSM 44637</strain>
    </source>
</reference>
<dbReference type="STRING" id="112413.SAMN05421854_103327"/>
<dbReference type="OrthoDB" id="4518481at2"/>
<dbReference type="AlphaFoldDB" id="A0A1I5KTC0"/>
<organism evidence="1 2">
    <name type="scientific">Amycolatopsis rubida</name>
    <dbReference type="NCBI Taxonomy" id="112413"/>
    <lineage>
        <taxon>Bacteria</taxon>
        <taxon>Bacillati</taxon>
        <taxon>Actinomycetota</taxon>
        <taxon>Actinomycetes</taxon>
        <taxon>Pseudonocardiales</taxon>
        <taxon>Pseudonocardiaceae</taxon>
        <taxon>Amycolatopsis</taxon>
    </lineage>
</organism>